<evidence type="ECO:0000313" key="4">
    <source>
        <dbReference type="Proteomes" id="UP000246635"/>
    </source>
</evidence>
<dbReference type="CDD" id="cd01192">
    <property type="entry name" value="INT_C_like_3"/>
    <property type="match status" value="1"/>
</dbReference>
<sequence length="180" mass="20882">MEVVQPIRSVEKLERMKAALRKRSERDWFLLVMGINVGLRIGDLLKLHVRDVRNKSHIRIIEGKTKKKKRFPINSELREIINAYTKGMPDSAPLFLSYRTKQNIGRVQAYRILNYAAAEVGLVEIGTHTLRKTFGYHFYRKYKDVALLQEIFNHSAPSITMRYIGINQDIIDEAVGGFHL</sequence>
<dbReference type="InterPro" id="IPR002104">
    <property type="entry name" value="Integrase_catalytic"/>
</dbReference>
<dbReference type="PROSITE" id="PS51898">
    <property type="entry name" value="TYR_RECOMBINASE"/>
    <property type="match status" value="1"/>
</dbReference>
<dbReference type="OrthoDB" id="9788852at2"/>
<dbReference type="GO" id="GO:0003677">
    <property type="term" value="F:DNA binding"/>
    <property type="evidence" value="ECO:0007669"/>
    <property type="project" value="InterPro"/>
</dbReference>
<keyword evidence="4" id="KW-1185">Reference proteome</keyword>
<dbReference type="AlphaFoldDB" id="A0A2V2YZN8"/>
<protein>
    <submittedName>
        <fullName evidence="3">Phage integrase family protein</fullName>
    </submittedName>
</protein>
<dbReference type="InterPro" id="IPR011010">
    <property type="entry name" value="DNA_brk_join_enz"/>
</dbReference>
<dbReference type="Proteomes" id="UP000246635">
    <property type="component" value="Unassembled WGS sequence"/>
</dbReference>
<dbReference type="SUPFAM" id="SSF56349">
    <property type="entry name" value="DNA breaking-rejoining enzymes"/>
    <property type="match status" value="1"/>
</dbReference>
<evidence type="ECO:0000256" key="1">
    <source>
        <dbReference type="ARBA" id="ARBA00023172"/>
    </source>
</evidence>
<dbReference type="PANTHER" id="PTHR30349">
    <property type="entry name" value="PHAGE INTEGRASE-RELATED"/>
    <property type="match status" value="1"/>
</dbReference>
<evidence type="ECO:0000259" key="2">
    <source>
        <dbReference type="PROSITE" id="PS51898"/>
    </source>
</evidence>
<dbReference type="GO" id="GO:0006310">
    <property type="term" value="P:DNA recombination"/>
    <property type="evidence" value="ECO:0007669"/>
    <property type="project" value="UniProtKB-KW"/>
</dbReference>
<feature type="domain" description="Tyr recombinase" evidence="2">
    <location>
        <begin position="3"/>
        <end position="176"/>
    </location>
</feature>
<reference evidence="3 4" key="1">
    <citation type="submission" date="2018-05" db="EMBL/GenBank/DDBJ databases">
        <title>Genomic Encyclopedia of Type Strains, Phase III (KMG-III): the genomes of soil and plant-associated and newly described type strains.</title>
        <authorList>
            <person name="Whitman W."/>
        </authorList>
    </citation>
    <scope>NUCLEOTIDE SEQUENCE [LARGE SCALE GENOMIC DNA]</scope>
    <source>
        <strain evidence="3 4">CECT 5696</strain>
    </source>
</reference>
<dbReference type="PANTHER" id="PTHR30349:SF82">
    <property type="entry name" value="INTEGRASE_RECOMBINASE YOEC-RELATED"/>
    <property type="match status" value="1"/>
</dbReference>
<comment type="caution">
    <text evidence="3">The sequence shown here is derived from an EMBL/GenBank/DDBJ whole genome shotgun (WGS) entry which is preliminary data.</text>
</comment>
<name>A0A2V2YZN8_9BACL</name>
<gene>
    <name evidence="3" type="ORF">DFQ01_103207</name>
</gene>
<organism evidence="3 4">
    <name type="scientific">Paenibacillus cellulosilyticus</name>
    <dbReference type="NCBI Taxonomy" id="375489"/>
    <lineage>
        <taxon>Bacteria</taxon>
        <taxon>Bacillati</taxon>
        <taxon>Bacillota</taxon>
        <taxon>Bacilli</taxon>
        <taxon>Bacillales</taxon>
        <taxon>Paenibacillaceae</taxon>
        <taxon>Paenibacillus</taxon>
    </lineage>
</organism>
<dbReference type="RefSeq" id="WP_110042986.1">
    <property type="nucleotide sequence ID" value="NZ_CP054609.1"/>
</dbReference>
<dbReference type="Gene3D" id="1.10.443.10">
    <property type="entry name" value="Intergrase catalytic core"/>
    <property type="match status" value="1"/>
</dbReference>
<proteinExistence type="predicted"/>
<dbReference type="InterPro" id="IPR013762">
    <property type="entry name" value="Integrase-like_cat_sf"/>
</dbReference>
<accession>A0A2V2YZN8</accession>
<evidence type="ECO:0000313" key="3">
    <source>
        <dbReference type="EMBL" id="PWW06305.1"/>
    </source>
</evidence>
<keyword evidence="1" id="KW-0233">DNA recombination</keyword>
<dbReference type="EMBL" id="QGTQ01000003">
    <property type="protein sequence ID" value="PWW06305.1"/>
    <property type="molecule type" value="Genomic_DNA"/>
</dbReference>
<dbReference type="Pfam" id="PF00589">
    <property type="entry name" value="Phage_integrase"/>
    <property type="match status" value="1"/>
</dbReference>
<dbReference type="InterPro" id="IPR050090">
    <property type="entry name" value="Tyrosine_recombinase_XerCD"/>
</dbReference>
<dbReference type="GO" id="GO:0015074">
    <property type="term" value="P:DNA integration"/>
    <property type="evidence" value="ECO:0007669"/>
    <property type="project" value="InterPro"/>
</dbReference>